<dbReference type="GO" id="GO:0045259">
    <property type="term" value="C:proton-transporting ATP synthase complex"/>
    <property type="evidence" value="ECO:0007669"/>
    <property type="project" value="InterPro"/>
</dbReference>
<feature type="region of interest" description="Disordered" evidence="4">
    <location>
        <begin position="115"/>
        <end position="144"/>
    </location>
</feature>
<dbReference type="Pfam" id="PF02874">
    <property type="entry name" value="ATP-synt_ab_N"/>
    <property type="match status" value="1"/>
</dbReference>
<dbReference type="Proteomes" id="UP000224567">
    <property type="component" value="Unassembled WGS sequence"/>
</dbReference>
<proteinExistence type="inferred from homology"/>
<protein>
    <submittedName>
        <fullName evidence="6">ATP synthase subunit alpha, mitochondrial</fullName>
    </submittedName>
</protein>
<dbReference type="OrthoDB" id="30023at2759"/>
<evidence type="ECO:0000256" key="1">
    <source>
        <dbReference type="ARBA" id="ARBA00008936"/>
    </source>
</evidence>
<dbReference type="SUPFAM" id="SSF50615">
    <property type="entry name" value="N-terminal domain of alpha and beta subunits of F1 ATP synthase"/>
    <property type="match status" value="1"/>
</dbReference>
<reference evidence="6 7" key="1">
    <citation type="journal article" date="2017" name="Genome Biol.">
        <title>New reference genome sequences of hot pepper reveal the massive evolution of plant disease-resistance genes by retroduplication.</title>
        <authorList>
            <person name="Kim S."/>
            <person name="Park J."/>
            <person name="Yeom S.I."/>
            <person name="Kim Y.M."/>
            <person name="Seo E."/>
            <person name="Kim K.T."/>
            <person name="Kim M.S."/>
            <person name="Lee J.M."/>
            <person name="Cheong K."/>
            <person name="Shin H.S."/>
            <person name="Kim S.B."/>
            <person name="Han K."/>
            <person name="Lee J."/>
            <person name="Park M."/>
            <person name="Lee H.A."/>
            <person name="Lee H.Y."/>
            <person name="Lee Y."/>
            <person name="Oh S."/>
            <person name="Lee J.H."/>
            <person name="Choi E."/>
            <person name="Choi E."/>
            <person name="Lee S.E."/>
            <person name="Jeon J."/>
            <person name="Kim H."/>
            <person name="Choi G."/>
            <person name="Song H."/>
            <person name="Lee J."/>
            <person name="Lee S.C."/>
            <person name="Kwon J.K."/>
            <person name="Lee H.Y."/>
            <person name="Koo N."/>
            <person name="Hong Y."/>
            <person name="Kim R.W."/>
            <person name="Kang W.H."/>
            <person name="Huh J.H."/>
            <person name="Kang B.C."/>
            <person name="Yang T.J."/>
            <person name="Lee Y.H."/>
            <person name="Bennetzen J.L."/>
            <person name="Choi D."/>
        </authorList>
    </citation>
    <scope>NUCLEOTIDE SEQUENCE [LARGE SCALE GENOMIC DNA]</scope>
    <source>
        <strain evidence="7">cv. PBC81</strain>
    </source>
</reference>
<dbReference type="PANTHER" id="PTHR48082">
    <property type="entry name" value="ATP SYNTHASE SUBUNIT ALPHA, MITOCHONDRIAL"/>
    <property type="match status" value="1"/>
</dbReference>
<accession>A0A2G2XPK3</accession>
<keyword evidence="3" id="KW-0406">Ion transport</keyword>
<dbReference type="STRING" id="33114.A0A2G2XPK3"/>
<keyword evidence="2" id="KW-0813">Transport</keyword>
<dbReference type="InterPro" id="IPR005294">
    <property type="entry name" value="ATP_synth_F1_asu"/>
</dbReference>
<evidence type="ECO:0000256" key="4">
    <source>
        <dbReference type="SAM" id="MobiDB-lite"/>
    </source>
</evidence>
<feature type="domain" description="ATPase F1/V1/A1 complex alpha/beta subunit N-terminal" evidence="5">
    <location>
        <begin position="2"/>
        <end position="41"/>
    </location>
</feature>
<dbReference type="GO" id="GO:0046933">
    <property type="term" value="F:proton-transporting ATP synthase activity, rotational mechanism"/>
    <property type="evidence" value="ECO:0007669"/>
    <property type="project" value="InterPro"/>
</dbReference>
<comment type="similarity">
    <text evidence="1">Belongs to the ATPase alpha/beta chains family.</text>
</comment>
<dbReference type="GO" id="GO:0005524">
    <property type="term" value="F:ATP binding"/>
    <property type="evidence" value="ECO:0007669"/>
    <property type="project" value="UniProtKB-KW"/>
</dbReference>
<evidence type="ECO:0000259" key="5">
    <source>
        <dbReference type="Pfam" id="PF02874"/>
    </source>
</evidence>
<dbReference type="InterPro" id="IPR036121">
    <property type="entry name" value="ATPase_F1/V1/A1_a/bsu_N_sf"/>
</dbReference>
<feature type="compositionally biased region" description="Basic residues" evidence="4">
    <location>
        <begin position="116"/>
        <end position="129"/>
    </location>
</feature>
<sequence>MVEFASGVKGITLNLDNENVEIILFSSDIAIKNGDLVKRSGSTMDVPVEKAMLGSLFSMPKLDNSCGYFEALRTQLPYELHAKTNGFYFIGTVYLIRRLTQNTYQDFITKRSAPLQKRKNGMSRRHRKDKEKEMGAMKRASKMR</sequence>
<evidence type="ECO:0000313" key="7">
    <source>
        <dbReference type="Proteomes" id="UP000224567"/>
    </source>
</evidence>
<dbReference type="InterPro" id="IPR004100">
    <property type="entry name" value="ATPase_F1/V1/A1_a/bsu_N"/>
</dbReference>
<dbReference type="AlphaFoldDB" id="A0A2G2XPK3"/>
<keyword evidence="3" id="KW-0375">Hydrogen ion transport</keyword>
<dbReference type="Gene3D" id="2.40.30.20">
    <property type="match status" value="1"/>
</dbReference>
<keyword evidence="7" id="KW-1185">Reference proteome</keyword>
<dbReference type="PANTHER" id="PTHR48082:SF2">
    <property type="entry name" value="ATP SYNTHASE SUBUNIT ALPHA, MITOCHONDRIAL"/>
    <property type="match status" value="1"/>
</dbReference>
<organism evidence="6 7">
    <name type="scientific">Capsicum baccatum</name>
    <name type="common">Peruvian pepper</name>
    <dbReference type="NCBI Taxonomy" id="33114"/>
    <lineage>
        <taxon>Eukaryota</taxon>
        <taxon>Viridiplantae</taxon>
        <taxon>Streptophyta</taxon>
        <taxon>Embryophyta</taxon>
        <taxon>Tracheophyta</taxon>
        <taxon>Spermatophyta</taxon>
        <taxon>Magnoliopsida</taxon>
        <taxon>eudicotyledons</taxon>
        <taxon>Gunneridae</taxon>
        <taxon>Pentapetalae</taxon>
        <taxon>asterids</taxon>
        <taxon>lamiids</taxon>
        <taxon>Solanales</taxon>
        <taxon>Solanaceae</taxon>
        <taxon>Solanoideae</taxon>
        <taxon>Capsiceae</taxon>
        <taxon>Capsicum</taxon>
    </lineage>
</organism>
<evidence type="ECO:0000256" key="2">
    <source>
        <dbReference type="ARBA" id="ARBA00022448"/>
    </source>
</evidence>
<evidence type="ECO:0000256" key="3">
    <source>
        <dbReference type="ARBA" id="ARBA00022781"/>
    </source>
</evidence>
<dbReference type="EMBL" id="MLFT02000001">
    <property type="protein sequence ID" value="PHT59425.1"/>
    <property type="molecule type" value="Genomic_DNA"/>
</dbReference>
<evidence type="ECO:0000313" key="6">
    <source>
        <dbReference type="EMBL" id="PHT59425.1"/>
    </source>
</evidence>
<comment type="caution">
    <text evidence="6">The sequence shown here is derived from an EMBL/GenBank/DDBJ whole genome shotgun (WGS) entry which is preliminary data.</text>
</comment>
<dbReference type="GO" id="GO:0043531">
    <property type="term" value="F:ADP binding"/>
    <property type="evidence" value="ECO:0007669"/>
    <property type="project" value="TreeGrafter"/>
</dbReference>
<dbReference type="InterPro" id="IPR023366">
    <property type="entry name" value="ATP_synth_asu-like_sf"/>
</dbReference>
<reference evidence="7" key="2">
    <citation type="journal article" date="2017" name="J. Anim. Genet.">
        <title>Multiple reference genome sequences of hot pepper reveal the massive evolution of plant disease resistance genes by retroduplication.</title>
        <authorList>
            <person name="Kim S."/>
            <person name="Park J."/>
            <person name="Yeom S.-I."/>
            <person name="Kim Y.-M."/>
            <person name="Seo E."/>
            <person name="Kim K.-T."/>
            <person name="Kim M.-S."/>
            <person name="Lee J.M."/>
            <person name="Cheong K."/>
            <person name="Shin H.-S."/>
            <person name="Kim S.-B."/>
            <person name="Han K."/>
            <person name="Lee J."/>
            <person name="Park M."/>
            <person name="Lee H.-A."/>
            <person name="Lee H.-Y."/>
            <person name="Lee Y."/>
            <person name="Oh S."/>
            <person name="Lee J.H."/>
            <person name="Choi E."/>
            <person name="Choi E."/>
            <person name="Lee S.E."/>
            <person name="Jeon J."/>
            <person name="Kim H."/>
            <person name="Choi G."/>
            <person name="Song H."/>
            <person name="Lee J."/>
            <person name="Lee S.-C."/>
            <person name="Kwon J.-K."/>
            <person name="Lee H.-Y."/>
            <person name="Koo N."/>
            <person name="Hong Y."/>
            <person name="Kim R.W."/>
            <person name="Kang W.-H."/>
            <person name="Huh J.H."/>
            <person name="Kang B.-C."/>
            <person name="Yang T.-J."/>
            <person name="Lee Y.-H."/>
            <person name="Bennetzen J.L."/>
            <person name="Choi D."/>
        </authorList>
    </citation>
    <scope>NUCLEOTIDE SEQUENCE [LARGE SCALE GENOMIC DNA]</scope>
    <source>
        <strain evidence="7">cv. PBC81</strain>
    </source>
</reference>
<name>A0A2G2XPK3_CAPBA</name>
<gene>
    <name evidence="6" type="ORF">CQW23_01788</name>
</gene>